<reference evidence="2" key="1">
    <citation type="submission" date="2014-12" db="EMBL/GenBank/DDBJ databases">
        <title>Genome Sequence of Valsa Canker Pathogens Uncovers a Specific Adaption of Colonization on Woody Bark.</title>
        <authorList>
            <person name="Yin Z."/>
            <person name="Liu H."/>
            <person name="Gao X."/>
            <person name="Li Z."/>
            <person name="Song N."/>
            <person name="Ke X."/>
            <person name="Dai Q."/>
            <person name="Wu Y."/>
            <person name="Sun Y."/>
            <person name="Xu J.-R."/>
            <person name="Kang Z.K."/>
            <person name="Wang L."/>
            <person name="Huang L."/>
        </authorList>
    </citation>
    <scope>NUCLEOTIDE SEQUENCE [LARGE SCALE GENOMIC DNA]</scope>
    <source>
        <strain evidence="2">SXYL134</strain>
    </source>
</reference>
<name>A0A194VCK1_CYTMA</name>
<organism evidence="1 2">
    <name type="scientific">Cytospora mali</name>
    <name type="common">Apple Valsa canker fungus</name>
    <name type="synonym">Valsa mali</name>
    <dbReference type="NCBI Taxonomy" id="578113"/>
    <lineage>
        <taxon>Eukaryota</taxon>
        <taxon>Fungi</taxon>
        <taxon>Dikarya</taxon>
        <taxon>Ascomycota</taxon>
        <taxon>Pezizomycotina</taxon>
        <taxon>Sordariomycetes</taxon>
        <taxon>Sordariomycetidae</taxon>
        <taxon>Diaporthales</taxon>
        <taxon>Cytosporaceae</taxon>
        <taxon>Cytospora</taxon>
    </lineage>
</organism>
<evidence type="ECO:0000313" key="1">
    <source>
        <dbReference type="EMBL" id="KUI61618.1"/>
    </source>
</evidence>
<gene>
    <name evidence="1" type="ORF">VP1G_11304</name>
</gene>
<dbReference type="EMBL" id="KN714782">
    <property type="protein sequence ID" value="KUI61618.1"/>
    <property type="molecule type" value="Genomic_DNA"/>
</dbReference>
<sequence>MHTRQHALSRPREWQGQRVDVVRAQPRRRLLKPLTRLVHGLPHAHDHQRGEHVARSGEVGVEGREADLERAGLVVGCHGGADDREGLGRVAVVVVEGDRGQDYVWDVEFGVDHFDGAGSSTQKKLPGRALALSLRSSAIRPTAWTASAPGM</sequence>
<accession>A0A194VCK1</accession>
<dbReference type="Proteomes" id="UP000078576">
    <property type="component" value="Unassembled WGS sequence"/>
</dbReference>
<dbReference type="AlphaFoldDB" id="A0A194VCK1"/>
<proteinExistence type="predicted"/>
<keyword evidence="2" id="KW-1185">Reference proteome</keyword>
<protein>
    <submittedName>
        <fullName evidence="1">Uncharacterized protein</fullName>
    </submittedName>
</protein>
<evidence type="ECO:0000313" key="2">
    <source>
        <dbReference type="Proteomes" id="UP000078576"/>
    </source>
</evidence>